<name>A0ABT7VA02_9ACTN</name>
<dbReference type="EMBL" id="JAUDDZ010000010">
    <property type="protein sequence ID" value="MDM8275328.1"/>
    <property type="molecule type" value="Genomic_DNA"/>
</dbReference>
<organism evidence="1 2">
    <name type="scientific">Enorma phocaeensis</name>
    <dbReference type="NCBI Taxonomy" id="1871019"/>
    <lineage>
        <taxon>Bacteria</taxon>
        <taxon>Bacillati</taxon>
        <taxon>Actinomycetota</taxon>
        <taxon>Coriobacteriia</taxon>
        <taxon>Coriobacteriales</taxon>
        <taxon>Coriobacteriaceae</taxon>
        <taxon>Enorma</taxon>
    </lineage>
</organism>
<gene>
    <name evidence="1" type="ORF">QUW28_07465</name>
</gene>
<dbReference type="SFLD" id="SFLDS00003">
    <property type="entry name" value="Haloacid_Dehalogenase"/>
    <property type="match status" value="1"/>
</dbReference>
<dbReference type="SFLD" id="SFLDG01129">
    <property type="entry name" value="C1.5:_HAD__Beta-PGM__Phosphata"/>
    <property type="match status" value="1"/>
</dbReference>
<reference evidence="1 2" key="2">
    <citation type="submission" date="2023-06" db="EMBL/GenBank/DDBJ databases">
        <authorList>
            <person name="Zeman M."/>
            <person name="Kubasova T."/>
            <person name="Jahodarova E."/>
            <person name="Nykrynova M."/>
            <person name="Rychlik I."/>
        </authorList>
    </citation>
    <scope>NUCLEOTIDE SEQUENCE [LARGE SCALE GENOMIC DNA]</scope>
    <source>
        <strain evidence="1 2">154_Feed</strain>
    </source>
</reference>
<dbReference type="InterPro" id="IPR023198">
    <property type="entry name" value="PGP-like_dom2"/>
</dbReference>
<dbReference type="RefSeq" id="WP_289545324.1">
    <property type="nucleotide sequence ID" value="NZ_JAUDDZ010000010.1"/>
</dbReference>
<dbReference type="InterPro" id="IPR023214">
    <property type="entry name" value="HAD_sf"/>
</dbReference>
<comment type="caution">
    <text evidence="1">The sequence shown here is derived from an EMBL/GenBank/DDBJ whole genome shotgun (WGS) entry which is preliminary data.</text>
</comment>
<accession>A0ABT7VA02</accession>
<dbReference type="Pfam" id="PF13419">
    <property type="entry name" value="HAD_2"/>
    <property type="match status" value="1"/>
</dbReference>
<dbReference type="InterPro" id="IPR041492">
    <property type="entry name" value="HAD_2"/>
</dbReference>
<reference evidence="2" key="1">
    <citation type="submission" date="2023-06" db="EMBL/GenBank/DDBJ databases">
        <title>Identification and characterization of horizontal gene transfer across gut microbiota members of farm animals based on homology search.</title>
        <authorList>
            <person name="Zeman M."/>
            <person name="Kubasova T."/>
            <person name="Jahodarova E."/>
            <person name="Nykrynova M."/>
            <person name="Rychlik I."/>
        </authorList>
    </citation>
    <scope>NUCLEOTIDE SEQUENCE [LARGE SCALE GENOMIC DNA]</scope>
    <source>
        <strain evidence="2">154_Feed</strain>
    </source>
</reference>
<dbReference type="InterPro" id="IPR036412">
    <property type="entry name" value="HAD-like_sf"/>
</dbReference>
<dbReference type="PANTHER" id="PTHR43434">
    <property type="entry name" value="PHOSPHOGLYCOLATE PHOSPHATASE"/>
    <property type="match status" value="1"/>
</dbReference>
<dbReference type="Proteomes" id="UP001529421">
    <property type="component" value="Unassembled WGS sequence"/>
</dbReference>
<evidence type="ECO:0000313" key="2">
    <source>
        <dbReference type="Proteomes" id="UP001529421"/>
    </source>
</evidence>
<protein>
    <submittedName>
        <fullName evidence="1">HAD hydrolase-like protein</fullName>
    </submittedName>
</protein>
<sequence>MEDEANMAGASLAERPVVLFDFDGTVVDTGPAVLRVARETLWSAGYTDEQIPDLTPIIGPPIEMGFMMTMGVSREEADRLVARYREIFAETVHPGDYPPPEGMVELLRDLTSAGRRLAVATSRLERSCLEMLQGIDLDVFEVVCGRVYGVRETKADSIRGALAGLHARPEDAVMVGDRFNDVEGAHEVGLPCVGIYSGAAAPGEHERAGAEAICHSVEELRAILLSR</sequence>
<dbReference type="InterPro" id="IPR050155">
    <property type="entry name" value="HAD-like_hydrolase_sf"/>
</dbReference>
<dbReference type="PANTHER" id="PTHR43434:SF20">
    <property type="entry name" value="5'-NUCLEOTIDASE"/>
    <property type="match status" value="1"/>
</dbReference>
<dbReference type="Gene3D" id="3.40.50.1000">
    <property type="entry name" value="HAD superfamily/HAD-like"/>
    <property type="match status" value="1"/>
</dbReference>
<dbReference type="SUPFAM" id="SSF56784">
    <property type="entry name" value="HAD-like"/>
    <property type="match status" value="1"/>
</dbReference>
<evidence type="ECO:0000313" key="1">
    <source>
        <dbReference type="EMBL" id="MDM8275328.1"/>
    </source>
</evidence>
<dbReference type="Gene3D" id="1.10.150.240">
    <property type="entry name" value="Putative phosphatase, domain 2"/>
    <property type="match status" value="1"/>
</dbReference>
<proteinExistence type="predicted"/>
<keyword evidence="2" id="KW-1185">Reference proteome</keyword>